<evidence type="ECO:0000313" key="4">
    <source>
        <dbReference type="EMBL" id="APG11389.1"/>
    </source>
</evidence>
<dbReference type="PANTHER" id="PTHR32332">
    <property type="entry name" value="2-NITROPROPANE DIOXYGENASE"/>
    <property type="match status" value="1"/>
</dbReference>
<dbReference type="Gene3D" id="3.20.20.70">
    <property type="entry name" value="Aldolase class I"/>
    <property type="match status" value="1"/>
</dbReference>
<dbReference type="RefSeq" id="WP_071913121.1">
    <property type="nucleotide sequence ID" value="NZ_CP017637.1"/>
</dbReference>
<dbReference type="Proteomes" id="UP000181962">
    <property type="component" value="Chromosome"/>
</dbReference>
<gene>
    <name evidence="4" type="ORF">BKD09_23935</name>
</gene>
<dbReference type="SUPFAM" id="SSF51412">
    <property type="entry name" value="Inosine monophosphate dehydrogenase (IMPDH)"/>
    <property type="match status" value="1"/>
</dbReference>
<keyword evidence="4" id="KW-0223">Dioxygenase</keyword>
<accession>A0A1L3FDL1</accession>
<dbReference type="InterPro" id="IPR004136">
    <property type="entry name" value="NMO"/>
</dbReference>
<name>A0A1L3FDL1_BRAJP</name>
<sequence>MPIETSLTRLLEIEHPVLLAPMDIVAGSRLVMAVSRAGGFGILGGGYGEKVWLEQETAKLAGLSAPFGIGFITWSLARRPELLDVALAAKPSAIMLSFGDPAPFAPKIKSAGARLICQVQDEAMARQALDAGADILIAQGTEAGGHGASRTTVDLVPAIVDLAAGHVPVVAAGGIADGRGLAAMMMLGASGVLLGTRFYASQEADGAEEAKRRICAANSGTTVRGIIFDLSRNNVWPAPFTGRCLINDHARRWIGREVELMQNVAAVAADYAAAKAAGNFDVAAVIAGEAVGLIHDIAPAAEIVERIAIEAEQLLAGRRNSVSSFPSPLVGEGGADAIRAG</sequence>
<evidence type="ECO:0000256" key="3">
    <source>
        <dbReference type="ARBA" id="ARBA00023002"/>
    </source>
</evidence>
<keyword evidence="2" id="KW-0288">FMN</keyword>
<dbReference type="CDD" id="cd04730">
    <property type="entry name" value="NPD_like"/>
    <property type="match status" value="1"/>
</dbReference>
<organism evidence="4 5">
    <name type="scientific">Bradyrhizobium japonicum</name>
    <dbReference type="NCBI Taxonomy" id="375"/>
    <lineage>
        <taxon>Bacteria</taxon>
        <taxon>Pseudomonadati</taxon>
        <taxon>Pseudomonadota</taxon>
        <taxon>Alphaproteobacteria</taxon>
        <taxon>Hyphomicrobiales</taxon>
        <taxon>Nitrobacteraceae</taxon>
        <taxon>Bradyrhizobium</taxon>
    </lineage>
</organism>
<evidence type="ECO:0000313" key="5">
    <source>
        <dbReference type="Proteomes" id="UP000181962"/>
    </source>
</evidence>
<evidence type="ECO:0000256" key="2">
    <source>
        <dbReference type="ARBA" id="ARBA00022643"/>
    </source>
</evidence>
<dbReference type="AlphaFoldDB" id="A0A1L3FDL1"/>
<dbReference type="GO" id="GO:0051213">
    <property type="term" value="F:dioxygenase activity"/>
    <property type="evidence" value="ECO:0007669"/>
    <property type="project" value="UniProtKB-KW"/>
</dbReference>
<dbReference type="EMBL" id="CP017637">
    <property type="protein sequence ID" value="APG11389.1"/>
    <property type="molecule type" value="Genomic_DNA"/>
</dbReference>
<reference evidence="4 5" key="1">
    <citation type="submission" date="2016-11" db="EMBL/GenBank/DDBJ databases">
        <title>Complete Genome Sequence of Bradyrhizobium sp. strain J5, an isolated from soybean nodule in Hokkaido.</title>
        <authorList>
            <person name="Kanehara K."/>
        </authorList>
    </citation>
    <scope>NUCLEOTIDE SEQUENCE [LARGE SCALE GENOMIC DNA]</scope>
    <source>
        <strain evidence="4 5">J5</strain>
    </source>
</reference>
<proteinExistence type="predicted"/>
<evidence type="ECO:0000256" key="1">
    <source>
        <dbReference type="ARBA" id="ARBA00022630"/>
    </source>
</evidence>
<dbReference type="Pfam" id="PF03060">
    <property type="entry name" value="NMO"/>
    <property type="match status" value="2"/>
</dbReference>
<keyword evidence="3" id="KW-0560">Oxidoreductase</keyword>
<dbReference type="InterPro" id="IPR013785">
    <property type="entry name" value="Aldolase_TIM"/>
</dbReference>
<dbReference type="GO" id="GO:0018580">
    <property type="term" value="F:nitronate monooxygenase activity"/>
    <property type="evidence" value="ECO:0007669"/>
    <property type="project" value="InterPro"/>
</dbReference>
<dbReference type="PANTHER" id="PTHR32332:SF31">
    <property type="entry name" value="2-NITROPROPANE DIOXYGENASE FAMILY, PUTATIVE (AFU_ORTHOLOGUE AFUA_2G09850)-RELATED"/>
    <property type="match status" value="1"/>
</dbReference>
<dbReference type="OrthoDB" id="9778912at2"/>
<keyword evidence="1" id="KW-0285">Flavoprotein</keyword>
<protein>
    <submittedName>
        <fullName evidence="4">2-nitropropane dioxygenase</fullName>
    </submittedName>
</protein>